<dbReference type="RefSeq" id="WP_103938043.1">
    <property type="nucleotide sequence ID" value="NZ_FNVO01000005.1"/>
</dbReference>
<keyword evidence="4" id="KW-1185">Reference proteome</keyword>
<dbReference type="Pfam" id="PF13676">
    <property type="entry name" value="TIR_2"/>
    <property type="match status" value="1"/>
</dbReference>
<dbReference type="Gene3D" id="3.40.50.10140">
    <property type="entry name" value="Toll/interleukin-1 receptor homology (TIR) domain"/>
    <property type="match status" value="1"/>
</dbReference>
<dbReference type="GO" id="GO:0007165">
    <property type="term" value="P:signal transduction"/>
    <property type="evidence" value="ECO:0007669"/>
    <property type="project" value="InterPro"/>
</dbReference>
<accession>A0A1H5ZUX6</accession>
<organism evidence="3 4">
    <name type="scientific">Thermomonospora echinospora</name>
    <dbReference type="NCBI Taxonomy" id="1992"/>
    <lineage>
        <taxon>Bacteria</taxon>
        <taxon>Bacillati</taxon>
        <taxon>Actinomycetota</taxon>
        <taxon>Actinomycetes</taxon>
        <taxon>Streptosporangiales</taxon>
        <taxon>Thermomonosporaceae</taxon>
        <taxon>Thermomonospora</taxon>
    </lineage>
</organism>
<protein>
    <submittedName>
        <fullName evidence="3">TIR domain-containing protein</fullName>
    </submittedName>
</protein>
<evidence type="ECO:0000259" key="2">
    <source>
        <dbReference type="Pfam" id="PF13676"/>
    </source>
</evidence>
<evidence type="ECO:0000313" key="3">
    <source>
        <dbReference type="EMBL" id="SEG40333.1"/>
    </source>
</evidence>
<dbReference type="EMBL" id="FNVO01000005">
    <property type="protein sequence ID" value="SEG40333.1"/>
    <property type="molecule type" value="Genomic_DNA"/>
</dbReference>
<dbReference type="SUPFAM" id="SSF52200">
    <property type="entry name" value="Toll/Interleukin receptor TIR domain"/>
    <property type="match status" value="1"/>
</dbReference>
<evidence type="ECO:0000256" key="1">
    <source>
        <dbReference type="SAM" id="MobiDB-lite"/>
    </source>
</evidence>
<dbReference type="InterPro" id="IPR000157">
    <property type="entry name" value="TIR_dom"/>
</dbReference>
<reference evidence="4" key="1">
    <citation type="submission" date="2016-10" db="EMBL/GenBank/DDBJ databases">
        <authorList>
            <person name="Varghese N."/>
            <person name="Submissions S."/>
        </authorList>
    </citation>
    <scope>NUCLEOTIDE SEQUENCE [LARGE SCALE GENOMIC DNA]</scope>
    <source>
        <strain evidence="4">DSM 43163</strain>
    </source>
</reference>
<dbReference type="OrthoDB" id="9150238at2"/>
<dbReference type="AlphaFoldDB" id="A0A1H5ZUX6"/>
<dbReference type="Proteomes" id="UP000236723">
    <property type="component" value="Unassembled WGS sequence"/>
</dbReference>
<name>A0A1H5ZUX6_9ACTN</name>
<dbReference type="InterPro" id="IPR035897">
    <property type="entry name" value="Toll_tir_struct_dom_sf"/>
</dbReference>
<feature type="region of interest" description="Disordered" evidence="1">
    <location>
        <begin position="179"/>
        <end position="200"/>
    </location>
</feature>
<gene>
    <name evidence="3" type="ORF">SAMN04489712_10528</name>
</gene>
<proteinExistence type="predicted"/>
<feature type="domain" description="TIR" evidence="2">
    <location>
        <begin position="206"/>
        <end position="310"/>
    </location>
</feature>
<evidence type="ECO:0000313" key="4">
    <source>
        <dbReference type="Proteomes" id="UP000236723"/>
    </source>
</evidence>
<sequence>MRGDVKTYFFTSYAPGEDRPWVRRFHSDLERELRIRQGPYAGGAMAAPPADPVRVAATAPAMVALISDRYLRDLGCGRQWAIFAERSRPDAGARDHCLIPIRWRPLRGPLPDAVRPMPDFWASVTPEPYRTSGLYELMRTHQLRDEGGYYGMVRRIAEQVFAAERVRLRQLDPAAAAAVRPAFGSQEPGDDRRAGAAAPAERPRTVAISYVGADQPWAEWIGNLLRDNDYEVELIRWNAGRSERLTEAVDRARRTGDRVIAVLSHNYVAPHRAPIREEDPDWQSVLAPDEDEHEELIRVQIDREPLPGGLGERVIRLYGLEAGVIRELLNAVRRRSA</sequence>